<reference evidence="1 2" key="1">
    <citation type="submission" date="2016-11" db="EMBL/GenBank/DDBJ databases">
        <authorList>
            <person name="Jaros S."/>
            <person name="Januszkiewicz K."/>
            <person name="Wedrychowicz H."/>
        </authorList>
    </citation>
    <scope>NUCLEOTIDE SEQUENCE [LARGE SCALE GENOMIC DNA]</scope>
    <source>
        <strain evidence="1 2">CECT 7868</strain>
    </source>
</reference>
<organism evidence="1 2">
    <name type="scientific">Vibrio aerogenes CECT 7868</name>
    <dbReference type="NCBI Taxonomy" id="1216006"/>
    <lineage>
        <taxon>Bacteria</taxon>
        <taxon>Pseudomonadati</taxon>
        <taxon>Pseudomonadota</taxon>
        <taxon>Gammaproteobacteria</taxon>
        <taxon>Vibrionales</taxon>
        <taxon>Vibrionaceae</taxon>
        <taxon>Vibrio</taxon>
    </lineage>
</organism>
<proteinExistence type="predicted"/>
<gene>
    <name evidence="1" type="ORF">VA7868_03276</name>
</gene>
<keyword evidence="2" id="KW-1185">Reference proteome</keyword>
<evidence type="ECO:0000313" key="1">
    <source>
        <dbReference type="EMBL" id="SHI28045.1"/>
    </source>
</evidence>
<sequence length="72" mass="8399">MHAATYQNKHMFLVHRTKSLSQNQFESVKAQLKLMTTSQLKSLQSEINESLQPVSQPVLTREELEMLHSLFR</sequence>
<protein>
    <submittedName>
        <fullName evidence="1">Uncharacterized protein</fullName>
    </submittedName>
</protein>
<name>A0A1M5ZUX1_9VIBR</name>
<accession>A0A1M5ZUX1</accession>
<dbReference type="EMBL" id="FQXZ01000037">
    <property type="protein sequence ID" value="SHI28045.1"/>
    <property type="molecule type" value="Genomic_DNA"/>
</dbReference>
<dbReference type="Proteomes" id="UP000184608">
    <property type="component" value="Unassembled WGS sequence"/>
</dbReference>
<dbReference type="RefSeq" id="WP_245796937.1">
    <property type="nucleotide sequence ID" value="NZ_FQXZ01000037.1"/>
</dbReference>
<dbReference type="AlphaFoldDB" id="A0A1M5ZUX1"/>
<evidence type="ECO:0000313" key="2">
    <source>
        <dbReference type="Proteomes" id="UP000184608"/>
    </source>
</evidence>